<evidence type="ECO:0000313" key="2">
    <source>
        <dbReference type="EnsemblPlants" id="OPUNC12G14180.2"/>
    </source>
</evidence>
<reference evidence="2" key="1">
    <citation type="submission" date="2015-04" db="UniProtKB">
        <authorList>
            <consortium name="EnsemblPlants"/>
        </authorList>
    </citation>
    <scope>IDENTIFICATION</scope>
</reference>
<accession>A0A0E0MNJ8</accession>
<proteinExistence type="predicted"/>
<name>A0A0E0MNJ8_ORYPU</name>
<keyword evidence="3" id="KW-1185">Reference proteome</keyword>
<protein>
    <submittedName>
        <fullName evidence="2">Uncharacterized protein</fullName>
    </submittedName>
</protein>
<dbReference type="EnsemblPlants" id="OPUNC12G14180.2">
    <property type="protein sequence ID" value="OPUNC12G14180.2"/>
    <property type="gene ID" value="OPUNC12G14180"/>
</dbReference>
<dbReference type="Proteomes" id="UP000026962">
    <property type="component" value="Chromosome 12"/>
</dbReference>
<dbReference type="Gramene" id="OPUNC12G14180.2">
    <property type="protein sequence ID" value="OPUNC12G14180.2"/>
    <property type="gene ID" value="OPUNC12G14180"/>
</dbReference>
<evidence type="ECO:0000313" key="3">
    <source>
        <dbReference type="Proteomes" id="UP000026962"/>
    </source>
</evidence>
<dbReference type="HOGENOM" id="CLU_2430828_0_0_1"/>
<evidence type="ECO:0000256" key="1">
    <source>
        <dbReference type="SAM" id="MobiDB-lite"/>
    </source>
</evidence>
<feature type="region of interest" description="Disordered" evidence="1">
    <location>
        <begin position="1"/>
        <end position="35"/>
    </location>
</feature>
<sequence length="91" mass="9916">MDQQPRAPSPLSPPSLSPLPSDMDQQPTATGSMLLWKAKSTQSGGIVGRFIRLLLLEERMTKSCGLHRQAAAHPRHPITGVSLVFLISPQF</sequence>
<organism evidence="2">
    <name type="scientific">Oryza punctata</name>
    <name type="common">Red rice</name>
    <dbReference type="NCBI Taxonomy" id="4537"/>
    <lineage>
        <taxon>Eukaryota</taxon>
        <taxon>Viridiplantae</taxon>
        <taxon>Streptophyta</taxon>
        <taxon>Embryophyta</taxon>
        <taxon>Tracheophyta</taxon>
        <taxon>Spermatophyta</taxon>
        <taxon>Magnoliopsida</taxon>
        <taxon>Liliopsida</taxon>
        <taxon>Poales</taxon>
        <taxon>Poaceae</taxon>
        <taxon>BOP clade</taxon>
        <taxon>Oryzoideae</taxon>
        <taxon>Oryzeae</taxon>
        <taxon>Oryzinae</taxon>
        <taxon>Oryza</taxon>
    </lineage>
</organism>
<dbReference type="AlphaFoldDB" id="A0A0E0MNJ8"/>
<reference evidence="2" key="2">
    <citation type="submission" date="2018-05" db="EMBL/GenBank/DDBJ databases">
        <title>OpunRS2 (Oryza punctata Reference Sequence Version 2).</title>
        <authorList>
            <person name="Zhang J."/>
            <person name="Kudrna D."/>
            <person name="Lee S."/>
            <person name="Talag J."/>
            <person name="Welchert J."/>
            <person name="Wing R.A."/>
        </authorList>
    </citation>
    <scope>NUCLEOTIDE SEQUENCE [LARGE SCALE GENOMIC DNA]</scope>
</reference>
<feature type="compositionally biased region" description="Pro residues" evidence="1">
    <location>
        <begin position="7"/>
        <end position="17"/>
    </location>
</feature>